<evidence type="ECO:0000256" key="13">
    <source>
        <dbReference type="ARBA" id="ARBA00023316"/>
    </source>
</evidence>
<dbReference type="PANTHER" id="PTHR30474">
    <property type="entry name" value="CELL CYCLE PROTEIN"/>
    <property type="match status" value="1"/>
</dbReference>
<dbReference type="EMBL" id="CP018622">
    <property type="protein sequence ID" value="AUJ25002.1"/>
    <property type="molecule type" value="Genomic_DNA"/>
</dbReference>
<dbReference type="InterPro" id="IPR018365">
    <property type="entry name" value="Cell_cycle_FtsW-rel_CS"/>
</dbReference>
<evidence type="ECO:0000256" key="22">
    <source>
        <dbReference type="SAM" id="Phobius"/>
    </source>
</evidence>
<keyword evidence="10 22" id="KW-1133">Transmembrane helix</keyword>
<dbReference type="PROSITE" id="PS00428">
    <property type="entry name" value="FTSW_RODA_SPOVE"/>
    <property type="match status" value="1"/>
</dbReference>
<dbReference type="PANTHER" id="PTHR30474:SF2">
    <property type="entry name" value="PEPTIDOGLYCAN GLYCOSYLTRANSFERASE FTSW-RELATED"/>
    <property type="match status" value="1"/>
</dbReference>
<feature type="transmembrane region" description="Helical" evidence="22">
    <location>
        <begin position="312"/>
        <end position="339"/>
    </location>
</feature>
<dbReference type="InterPro" id="IPR013437">
    <property type="entry name" value="FtsW"/>
</dbReference>
<evidence type="ECO:0000256" key="1">
    <source>
        <dbReference type="ARBA" id="ARBA00004651"/>
    </source>
</evidence>
<evidence type="ECO:0000256" key="16">
    <source>
        <dbReference type="ARBA" id="ARBA00038053"/>
    </source>
</evidence>
<dbReference type="GO" id="GO:0008955">
    <property type="term" value="F:peptidoglycan glycosyltransferase activity"/>
    <property type="evidence" value="ECO:0007669"/>
    <property type="project" value="UniProtKB-EC"/>
</dbReference>
<dbReference type="KEGG" id="vpn:A21D_01921"/>
<evidence type="ECO:0000313" key="24">
    <source>
        <dbReference type="Proteomes" id="UP000234237"/>
    </source>
</evidence>
<keyword evidence="11 22" id="KW-0472">Membrane</keyword>
<evidence type="ECO:0000256" key="6">
    <source>
        <dbReference type="ARBA" id="ARBA00022679"/>
    </source>
</evidence>
<name>A0A2K9IZ60_9BACI</name>
<comment type="function">
    <text evidence="21">Peptidoglycan polymerase that is essential for cell division.</text>
</comment>
<dbReference type="AlphaFoldDB" id="A0A2K9IZ60"/>
<evidence type="ECO:0000256" key="20">
    <source>
        <dbReference type="ARBA" id="ARBA00049902"/>
    </source>
</evidence>
<evidence type="ECO:0000256" key="3">
    <source>
        <dbReference type="ARBA" id="ARBA00022475"/>
    </source>
</evidence>
<keyword evidence="8" id="KW-0133">Cell shape</keyword>
<comment type="similarity">
    <text evidence="16">Belongs to the SEDS family. FtsW subfamily.</text>
</comment>
<dbReference type="GO" id="GO:0005886">
    <property type="term" value="C:plasma membrane"/>
    <property type="evidence" value="ECO:0007669"/>
    <property type="project" value="UniProtKB-SubCell"/>
</dbReference>
<keyword evidence="12" id="KW-0131">Cell cycle</keyword>
<evidence type="ECO:0000256" key="18">
    <source>
        <dbReference type="ARBA" id="ARBA00041418"/>
    </source>
</evidence>
<keyword evidence="4" id="KW-0132">Cell division</keyword>
<dbReference type="Proteomes" id="UP000234237">
    <property type="component" value="Chromosome"/>
</dbReference>
<dbReference type="GO" id="GO:0009252">
    <property type="term" value="P:peptidoglycan biosynthetic process"/>
    <property type="evidence" value="ECO:0007669"/>
    <property type="project" value="UniProtKB-KW"/>
</dbReference>
<dbReference type="EC" id="2.4.99.28" evidence="19"/>
<feature type="transmembrane region" description="Helical" evidence="22">
    <location>
        <begin position="146"/>
        <end position="164"/>
    </location>
</feature>
<dbReference type="Pfam" id="PF01098">
    <property type="entry name" value="FTSW_RODA_SPOVE"/>
    <property type="match status" value="1"/>
</dbReference>
<evidence type="ECO:0000256" key="19">
    <source>
        <dbReference type="ARBA" id="ARBA00044770"/>
    </source>
</evidence>
<keyword evidence="6" id="KW-0808">Transferase</keyword>
<gene>
    <name evidence="23" type="primary">ftsW_1</name>
    <name evidence="23" type="ORF">A21D_01921</name>
</gene>
<sequence>MDILLLIQKKLKNVDFPLLVIILLLAGFGLMMIYSSSSTLSYLNYDTTNHFFIKQLQWLLLSIILLLITIFIPYQLYSKFSPFFVLTTIILLVLVLLPGIGVERNNSQRWIQLGPLLFQPTELIKLLMLIYFAFFYSKKQDIINQFNRGVLPPLLVLAIVFLLILRQPDLGSAALILFACGIIVLSSGVAWRHLLMLVSVGILSVIYFALSSPYRLERLTSFIDPFRDPVGDGYQLVNSYIAIGTGGITGNGLGRSIQKLGFLPEAHTDFIMAIVVEELGLMGLLFVIGAYIFIMFRGVAIAKACDNMFPKLLAMGITFQIMLQVIFNLGAVSGLLPITGIPLPLISYGGSSTIVTMTSFGILLQISAQANFKPKVSKNQLPEYQF</sequence>
<evidence type="ECO:0000256" key="2">
    <source>
        <dbReference type="ARBA" id="ARBA00004752"/>
    </source>
</evidence>
<dbReference type="GO" id="GO:0008360">
    <property type="term" value="P:regulation of cell shape"/>
    <property type="evidence" value="ECO:0007669"/>
    <property type="project" value="UniProtKB-KW"/>
</dbReference>
<evidence type="ECO:0000256" key="15">
    <source>
        <dbReference type="ARBA" id="ARBA00033270"/>
    </source>
</evidence>
<feature type="transmembrane region" description="Helical" evidence="22">
    <location>
        <begin position="170"/>
        <end position="187"/>
    </location>
</feature>
<dbReference type="STRING" id="302167.GCA_900166595_00647"/>
<feature type="transmembrane region" description="Helical" evidence="22">
    <location>
        <begin position="345"/>
        <end position="368"/>
    </location>
</feature>
<evidence type="ECO:0000256" key="14">
    <source>
        <dbReference type="ARBA" id="ARBA00032370"/>
    </source>
</evidence>
<evidence type="ECO:0000256" key="4">
    <source>
        <dbReference type="ARBA" id="ARBA00022618"/>
    </source>
</evidence>
<feature type="transmembrane region" description="Helical" evidence="22">
    <location>
        <begin position="279"/>
        <end position="300"/>
    </location>
</feature>
<evidence type="ECO:0000256" key="10">
    <source>
        <dbReference type="ARBA" id="ARBA00022989"/>
    </source>
</evidence>
<evidence type="ECO:0000256" key="17">
    <source>
        <dbReference type="ARBA" id="ARBA00041185"/>
    </source>
</evidence>
<comment type="catalytic activity">
    <reaction evidence="20">
        <text>[GlcNAc-(1-&gt;4)-Mur2Ac(oyl-L-Ala-gamma-D-Glu-L-Lys-D-Ala-D-Ala)](n)-di-trans,octa-cis-undecaprenyl diphosphate + beta-D-GlcNAc-(1-&gt;4)-Mur2Ac(oyl-L-Ala-gamma-D-Glu-L-Lys-D-Ala-D-Ala)-di-trans,octa-cis-undecaprenyl diphosphate = [GlcNAc-(1-&gt;4)-Mur2Ac(oyl-L-Ala-gamma-D-Glu-L-Lys-D-Ala-D-Ala)](n+1)-di-trans,octa-cis-undecaprenyl diphosphate + di-trans,octa-cis-undecaprenyl diphosphate + H(+)</text>
        <dbReference type="Rhea" id="RHEA:23708"/>
        <dbReference type="Rhea" id="RHEA-COMP:9602"/>
        <dbReference type="Rhea" id="RHEA-COMP:9603"/>
        <dbReference type="ChEBI" id="CHEBI:15378"/>
        <dbReference type="ChEBI" id="CHEBI:58405"/>
        <dbReference type="ChEBI" id="CHEBI:60033"/>
        <dbReference type="ChEBI" id="CHEBI:78435"/>
        <dbReference type="EC" id="2.4.99.28"/>
    </reaction>
</comment>
<feature type="transmembrane region" description="Helical" evidence="22">
    <location>
        <begin position="83"/>
        <end position="101"/>
    </location>
</feature>
<protein>
    <recommendedName>
        <fullName evidence="17">Probable peptidoglycan glycosyltransferase FtsW</fullName>
        <ecNumber evidence="19">2.4.99.28</ecNumber>
    </recommendedName>
    <alternativeName>
        <fullName evidence="18">Cell division protein FtsW</fullName>
    </alternativeName>
    <alternativeName>
        <fullName evidence="15">Cell wall polymerase</fullName>
    </alternativeName>
    <alternativeName>
        <fullName evidence="14">Peptidoglycan polymerase</fullName>
    </alternativeName>
</protein>
<feature type="transmembrane region" description="Helical" evidence="22">
    <location>
        <begin position="113"/>
        <end position="134"/>
    </location>
</feature>
<comment type="pathway">
    <text evidence="2">Cell wall biogenesis; peptidoglycan biosynthesis.</text>
</comment>
<dbReference type="GO" id="GO:0032153">
    <property type="term" value="C:cell division site"/>
    <property type="evidence" value="ECO:0007669"/>
    <property type="project" value="TreeGrafter"/>
</dbReference>
<feature type="transmembrane region" description="Helical" evidence="22">
    <location>
        <begin position="56"/>
        <end position="76"/>
    </location>
</feature>
<reference evidence="24" key="1">
    <citation type="submission" date="2016-11" db="EMBL/GenBank/DDBJ databases">
        <title>Complete genome sequence of Virgibacillus pantothenticus 21D, a halophilic bacterium isolated from the deep hypersaline anoxic basin Discovery in the Mediterranean Sea.</title>
        <authorList>
            <person name="Zeaiter Z."/>
            <person name="Booth J.M."/>
            <person name="Prosdocimi E.M."/>
            <person name="Mapelli F."/>
            <person name="Fusi M."/>
            <person name="Daffonchio D."/>
            <person name="Borin S."/>
            <person name="Crotti E."/>
        </authorList>
    </citation>
    <scope>NUCLEOTIDE SEQUENCE [LARGE SCALE GENOMIC DNA]</scope>
    <source>
        <strain evidence="24">21D</strain>
    </source>
</reference>
<feature type="transmembrane region" description="Helical" evidence="22">
    <location>
        <begin position="194"/>
        <end position="210"/>
    </location>
</feature>
<evidence type="ECO:0000256" key="11">
    <source>
        <dbReference type="ARBA" id="ARBA00023136"/>
    </source>
</evidence>
<evidence type="ECO:0000256" key="5">
    <source>
        <dbReference type="ARBA" id="ARBA00022676"/>
    </source>
</evidence>
<keyword evidence="3" id="KW-1003">Cell membrane</keyword>
<evidence type="ECO:0000256" key="12">
    <source>
        <dbReference type="ARBA" id="ARBA00023306"/>
    </source>
</evidence>
<evidence type="ECO:0000256" key="9">
    <source>
        <dbReference type="ARBA" id="ARBA00022984"/>
    </source>
</evidence>
<keyword evidence="13" id="KW-0961">Cell wall biogenesis/degradation</keyword>
<proteinExistence type="inferred from homology"/>
<organism evidence="23 24">
    <name type="scientific">Virgibacillus dokdonensis</name>
    <dbReference type="NCBI Taxonomy" id="302167"/>
    <lineage>
        <taxon>Bacteria</taxon>
        <taxon>Bacillati</taxon>
        <taxon>Bacillota</taxon>
        <taxon>Bacilli</taxon>
        <taxon>Bacillales</taxon>
        <taxon>Bacillaceae</taxon>
        <taxon>Virgibacillus</taxon>
    </lineage>
</organism>
<dbReference type="GO" id="GO:0071555">
    <property type="term" value="P:cell wall organization"/>
    <property type="evidence" value="ECO:0007669"/>
    <property type="project" value="UniProtKB-KW"/>
</dbReference>
<evidence type="ECO:0000256" key="7">
    <source>
        <dbReference type="ARBA" id="ARBA00022692"/>
    </source>
</evidence>
<keyword evidence="5" id="KW-0328">Glycosyltransferase</keyword>
<accession>A0A2K9IZ60</accession>
<keyword evidence="9" id="KW-0573">Peptidoglycan synthesis</keyword>
<evidence type="ECO:0000313" key="23">
    <source>
        <dbReference type="EMBL" id="AUJ25002.1"/>
    </source>
</evidence>
<dbReference type="InterPro" id="IPR001182">
    <property type="entry name" value="FtsW/RodA"/>
</dbReference>
<dbReference type="GO" id="GO:0051301">
    <property type="term" value="P:cell division"/>
    <property type="evidence" value="ECO:0007669"/>
    <property type="project" value="UniProtKB-KW"/>
</dbReference>
<comment type="subcellular location">
    <subcellularLocation>
        <location evidence="1">Cell membrane</location>
        <topology evidence="1">Multi-pass membrane protein</topology>
    </subcellularLocation>
</comment>
<dbReference type="RefSeq" id="WP_077702389.1">
    <property type="nucleotide sequence ID" value="NZ_CP018622.1"/>
</dbReference>
<dbReference type="NCBIfam" id="TIGR02614">
    <property type="entry name" value="ftsW"/>
    <property type="match status" value="1"/>
</dbReference>
<dbReference type="GO" id="GO:0015648">
    <property type="term" value="F:lipid-linked peptidoglycan transporter activity"/>
    <property type="evidence" value="ECO:0007669"/>
    <property type="project" value="TreeGrafter"/>
</dbReference>
<evidence type="ECO:0000256" key="8">
    <source>
        <dbReference type="ARBA" id="ARBA00022960"/>
    </source>
</evidence>
<feature type="transmembrane region" description="Helical" evidence="22">
    <location>
        <begin position="16"/>
        <end position="36"/>
    </location>
</feature>
<keyword evidence="7 22" id="KW-0812">Transmembrane</keyword>
<evidence type="ECO:0000256" key="21">
    <source>
        <dbReference type="ARBA" id="ARBA00049966"/>
    </source>
</evidence>